<reference evidence="8 9" key="1">
    <citation type="submission" date="2014-11" db="EMBL/GenBank/DDBJ databases">
        <title>Genome sequence of Flavihumibacter solisilvae 3-3.</title>
        <authorList>
            <person name="Zhou G."/>
            <person name="Li M."/>
            <person name="Wang G."/>
        </authorList>
    </citation>
    <scope>NUCLEOTIDE SEQUENCE [LARGE SCALE GENOMIC DNA]</scope>
    <source>
        <strain evidence="8 9">3-3</strain>
    </source>
</reference>
<comment type="caution">
    <text evidence="8">The sequence shown here is derived from an EMBL/GenBank/DDBJ whole genome shotgun (WGS) entry which is preliminary data.</text>
</comment>
<sequence>MKIIIFDDNESLRDSIAMLLQDAPGFTLVGSYSHCLDVIENIKDTKPDVVIMDIDMPGMNGIEGVKLIRGNFPAVQILMLTIFEDDEKVFAAIKAGADGYILKNAEPADLLNAITAVYSGGAPMTPGIARKVLHQFQAILPDEQKDYHLSAREKEVLSLLVDGLSYKMISGKLNITYDTVRAHIKKIYEKLHVASMTEAVAKAITEKLFPSK</sequence>
<keyword evidence="3" id="KW-0238">DNA-binding</keyword>
<feature type="modified residue" description="4-aspartylphosphate" evidence="5">
    <location>
        <position position="53"/>
    </location>
</feature>
<dbReference type="PROSITE" id="PS50043">
    <property type="entry name" value="HTH_LUXR_2"/>
    <property type="match status" value="1"/>
</dbReference>
<dbReference type="Gene3D" id="3.40.50.2300">
    <property type="match status" value="1"/>
</dbReference>
<evidence type="ECO:0000259" key="7">
    <source>
        <dbReference type="PROSITE" id="PS50110"/>
    </source>
</evidence>
<dbReference type="SMART" id="SM00448">
    <property type="entry name" value="REC"/>
    <property type="match status" value="1"/>
</dbReference>
<dbReference type="AlphaFoldDB" id="A0A0C1ITF8"/>
<dbReference type="CDD" id="cd17535">
    <property type="entry name" value="REC_NarL-like"/>
    <property type="match status" value="1"/>
</dbReference>
<accession>A0A0C1ITF8</accession>
<evidence type="ECO:0000313" key="9">
    <source>
        <dbReference type="Proteomes" id="UP000031408"/>
    </source>
</evidence>
<dbReference type="SUPFAM" id="SSF52172">
    <property type="entry name" value="CheY-like"/>
    <property type="match status" value="1"/>
</dbReference>
<protein>
    <submittedName>
        <fullName evidence="8">LuxR family transcriptional regulator</fullName>
    </submittedName>
</protein>
<dbReference type="PRINTS" id="PR00038">
    <property type="entry name" value="HTHLUXR"/>
</dbReference>
<evidence type="ECO:0000259" key="6">
    <source>
        <dbReference type="PROSITE" id="PS50043"/>
    </source>
</evidence>
<dbReference type="SMART" id="SM00421">
    <property type="entry name" value="HTH_LUXR"/>
    <property type="match status" value="1"/>
</dbReference>
<evidence type="ECO:0000256" key="2">
    <source>
        <dbReference type="ARBA" id="ARBA00023015"/>
    </source>
</evidence>
<keyword evidence="9" id="KW-1185">Reference proteome</keyword>
<evidence type="ECO:0000313" key="8">
    <source>
        <dbReference type="EMBL" id="KIC93729.1"/>
    </source>
</evidence>
<dbReference type="InterPro" id="IPR011006">
    <property type="entry name" value="CheY-like_superfamily"/>
</dbReference>
<dbReference type="Pfam" id="PF00196">
    <property type="entry name" value="GerE"/>
    <property type="match status" value="1"/>
</dbReference>
<feature type="domain" description="Response regulatory" evidence="7">
    <location>
        <begin position="2"/>
        <end position="118"/>
    </location>
</feature>
<dbReference type="GO" id="GO:0006355">
    <property type="term" value="P:regulation of DNA-templated transcription"/>
    <property type="evidence" value="ECO:0007669"/>
    <property type="project" value="InterPro"/>
</dbReference>
<name>A0A0C1ITF8_9BACT</name>
<dbReference type="SUPFAM" id="SSF46894">
    <property type="entry name" value="C-terminal effector domain of the bipartite response regulators"/>
    <property type="match status" value="1"/>
</dbReference>
<dbReference type="PROSITE" id="PS50110">
    <property type="entry name" value="RESPONSE_REGULATORY"/>
    <property type="match status" value="1"/>
</dbReference>
<evidence type="ECO:0000256" key="3">
    <source>
        <dbReference type="ARBA" id="ARBA00023125"/>
    </source>
</evidence>
<keyword evidence="1 5" id="KW-0597">Phosphoprotein</keyword>
<keyword evidence="4" id="KW-0804">Transcription</keyword>
<dbReference type="GO" id="GO:0000160">
    <property type="term" value="P:phosphorelay signal transduction system"/>
    <property type="evidence" value="ECO:0007669"/>
    <property type="project" value="InterPro"/>
</dbReference>
<dbReference type="STRING" id="1349421.OI18_16270"/>
<proteinExistence type="predicted"/>
<dbReference type="Pfam" id="PF00072">
    <property type="entry name" value="Response_reg"/>
    <property type="match status" value="1"/>
</dbReference>
<evidence type="ECO:0000256" key="4">
    <source>
        <dbReference type="ARBA" id="ARBA00023163"/>
    </source>
</evidence>
<keyword evidence="2" id="KW-0805">Transcription regulation</keyword>
<dbReference type="PANTHER" id="PTHR43214:SF24">
    <property type="entry name" value="TRANSCRIPTIONAL REGULATORY PROTEIN NARL-RELATED"/>
    <property type="match status" value="1"/>
</dbReference>
<dbReference type="InterPro" id="IPR016032">
    <property type="entry name" value="Sig_transdc_resp-reg_C-effctor"/>
</dbReference>
<dbReference type="InterPro" id="IPR000792">
    <property type="entry name" value="Tscrpt_reg_LuxR_C"/>
</dbReference>
<dbReference type="GO" id="GO:0003677">
    <property type="term" value="F:DNA binding"/>
    <property type="evidence" value="ECO:0007669"/>
    <property type="project" value="UniProtKB-KW"/>
</dbReference>
<dbReference type="InterPro" id="IPR039420">
    <property type="entry name" value="WalR-like"/>
</dbReference>
<evidence type="ECO:0000256" key="5">
    <source>
        <dbReference type="PROSITE-ProRule" id="PRU00169"/>
    </source>
</evidence>
<gene>
    <name evidence="8" type="ORF">OI18_16270</name>
</gene>
<dbReference type="InterPro" id="IPR001789">
    <property type="entry name" value="Sig_transdc_resp-reg_receiver"/>
</dbReference>
<dbReference type="PANTHER" id="PTHR43214">
    <property type="entry name" value="TWO-COMPONENT RESPONSE REGULATOR"/>
    <property type="match status" value="1"/>
</dbReference>
<dbReference type="EMBL" id="JSVC01000018">
    <property type="protein sequence ID" value="KIC93729.1"/>
    <property type="molecule type" value="Genomic_DNA"/>
</dbReference>
<feature type="domain" description="HTH luxR-type" evidence="6">
    <location>
        <begin position="142"/>
        <end position="207"/>
    </location>
</feature>
<dbReference type="CDD" id="cd06170">
    <property type="entry name" value="LuxR_C_like"/>
    <property type="match status" value="1"/>
</dbReference>
<organism evidence="8 9">
    <name type="scientific">Flavihumibacter solisilvae</name>
    <dbReference type="NCBI Taxonomy" id="1349421"/>
    <lineage>
        <taxon>Bacteria</taxon>
        <taxon>Pseudomonadati</taxon>
        <taxon>Bacteroidota</taxon>
        <taxon>Chitinophagia</taxon>
        <taxon>Chitinophagales</taxon>
        <taxon>Chitinophagaceae</taxon>
        <taxon>Flavihumibacter</taxon>
    </lineage>
</organism>
<dbReference type="InterPro" id="IPR058245">
    <property type="entry name" value="NreC/VraR/RcsB-like_REC"/>
</dbReference>
<dbReference type="Proteomes" id="UP000031408">
    <property type="component" value="Unassembled WGS sequence"/>
</dbReference>
<evidence type="ECO:0000256" key="1">
    <source>
        <dbReference type="ARBA" id="ARBA00022553"/>
    </source>
</evidence>